<name>A0A2V4RE98_9PROT</name>
<evidence type="ECO:0000313" key="4">
    <source>
        <dbReference type="Proteomes" id="UP000247371"/>
    </source>
</evidence>
<protein>
    <recommendedName>
        <fullName evidence="2">Antitoxin</fullName>
    </recommendedName>
</protein>
<evidence type="ECO:0000256" key="2">
    <source>
        <dbReference type="RuleBase" id="RU362080"/>
    </source>
</evidence>
<reference evidence="3 4" key="1">
    <citation type="submission" date="2017-07" db="EMBL/GenBank/DDBJ databases">
        <title>A draft genome sequence of Komagataeibacter swingsii LMG 22125.</title>
        <authorList>
            <person name="Skraban J."/>
            <person name="Cleenwerck I."/>
            <person name="Vandamme P."/>
            <person name="Trcek J."/>
        </authorList>
    </citation>
    <scope>NUCLEOTIDE SEQUENCE [LARGE SCALE GENOMIC DNA]</scope>
    <source>
        <strain evidence="3 4">LMG 22125</strain>
    </source>
</reference>
<gene>
    <name evidence="3" type="ORF">CFR76_15515</name>
</gene>
<dbReference type="InterPro" id="IPR036165">
    <property type="entry name" value="YefM-like_sf"/>
</dbReference>
<dbReference type="SUPFAM" id="SSF143120">
    <property type="entry name" value="YefM-like"/>
    <property type="match status" value="1"/>
</dbReference>
<proteinExistence type="inferred from homology"/>
<dbReference type="RefSeq" id="WP_110557783.1">
    <property type="nucleotide sequence ID" value="NZ_NKUB01000037.1"/>
</dbReference>
<evidence type="ECO:0000313" key="3">
    <source>
        <dbReference type="EMBL" id="PYD68346.1"/>
    </source>
</evidence>
<comment type="similarity">
    <text evidence="1 2">Belongs to the phD/YefM antitoxin family.</text>
</comment>
<dbReference type="Gene3D" id="3.40.1620.10">
    <property type="entry name" value="YefM-like domain"/>
    <property type="match status" value="1"/>
</dbReference>
<comment type="function">
    <text evidence="2">Antitoxin component of a type II toxin-antitoxin (TA) system.</text>
</comment>
<dbReference type="Proteomes" id="UP000247371">
    <property type="component" value="Unassembled WGS sequence"/>
</dbReference>
<dbReference type="Pfam" id="PF02604">
    <property type="entry name" value="PhdYeFM_antitox"/>
    <property type="match status" value="1"/>
</dbReference>
<dbReference type="NCBIfam" id="TIGR01552">
    <property type="entry name" value="phd_fam"/>
    <property type="match status" value="1"/>
</dbReference>
<keyword evidence="4" id="KW-1185">Reference proteome</keyword>
<organism evidence="3 4">
    <name type="scientific">Komagataeibacter swingsii</name>
    <dbReference type="NCBI Taxonomy" id="215220"/>
    <lineage>
        <taxon>Bacteria</taxon>
        <taxon>Pseudomonadati</taxon>
        <taxon>Pseudomonadota</taxon>
        <taxon>Alphaproteobacteria</taxon>
        <taxon>Acetobacterales</taxon>
        <taxon>Acetobacteraceae</taxon>
        <taxon>Komagataeibacter</taxon>
    </lineage>
</organism>
<dbReference type="AlphaFoldDB" id="A0A2V4RE98"/>
<dbReference type="EMBL" id="NKUB01000037">
    <property type="protein sequence ID" value="PYD68346.1"/>
    <property type="molecule type" value="Genomic_DNA"/>
</dbReference>
<dbReference type="InterPro" id="IPR006442">
    <property type="entry name" value="Antitoxin_Phd/YefM"/>
</dbReference>
<comment type="caution">
    <text evidence="3">The sequence shown here is derived from an EMBL/GenBank/DDBJ whole genome shotgun (WGS) entry which is preliminary data.</text>
</comment>
<sequence length="63" mass="6854">MKAFPASALTRNAGDLFEAAAVAPVVITRDHKPRFVIMSVDHYDALLRKQQGIEDVPEKGSSS</sequence>
<accession>A0A2V4RE98</accession>
<evidence type="ECO:0000256" key="1">
    <source>
        <dbReference type="ARBA" id="ARBA00009981"/>
    </source>
</evidence>